<evidence type="ECO:0000313" key="3">
    <source>
        <dbReference type="EMBL" id="RDL34646.1"/>
    </source>
</evidence>
<dbReference type="PANTHER" id="PTHR10622:SF10">
    <property type="entry name" value="HET DOMAIN-CONTAINING PROTEIN"/>
    <property type="match status" value="1"/>
</dbReference>
<evidence type="ECO:0000313" key="4">
    <source>
        <dbReference type="Proteomes" id="UP000254866"/>
    </source>
</evidence>
<reference evidence="3 4" key="1">
    <citation type="journal article" date="2018" name="IMA Fungus">
        <title>IMA Genome-F 9: Draft genome sequence of Annulohypoxylon stygium, Aspergillus mulundensis, Berkeleyomyces basicola (syn. Thielaviopsis basicola), Ceratocystis smalleyi, two Cercospora beticola strains, Coleophoma cylindrospora, Fusarium fracticaudum, Phialophora cf. hyalina, and Morchella septimelata.</title>
        <authorList>
            <person name="Wingfield B.D."/>
            <person name="Bills G.F."/>
            <person name="Dong Y."/>
            <person name="Huang W."/>
            <person name="Nel W.J."/>
            <person name="Swalarsk-Parry B.S."/>
            <person name="Vaghefi N."/>
            <person name="Wilken P.M."/>
            <person name="An Z."/>
            <person name="de Beer Z.W."/>
            <person name="De Vos L."/>
            <person name="Chen L."/>
            <person name="Duong T.A."/>
            <person name="Gao Y."/>
            <person name="Hammerbacher A."/>
            <person name="Kikkert J.R."/>
            <person name="Li Y."/>
            <person name="Li H."/>
            <person name="Li K."/>
            <person name="Li Q."/>
            <person name="Liu X."/>
            <person name="Ma X."/>
            <person name="Naidoo K."/>
            <person name="Pethybridge S.J."/>
            <person name="Sun J."/>
            <person name="Steenkamp E.T."/>
            <person name="van der Nest M.A."/>
            <person name="van Wyk S."/>
            <person name="Wingfield M.J."/>
            <person name="Xiong C."/>
            <person name="Yue Q."/>
            <person name="Zhang X."/>
        </authorList>
    </citation>
    <scope>NUCLEOTIDE SEQUENCE [LARGE SCALE GENOMIC DNA]</scope>
    <source>
        <strain evidence="3 4">BP 5553</strain>
    </source>
</reference>
<dbReference type="PANTHER" id="PTHR10622">
    <property type="entry name" value="HET DOMAIN-CONTAINING PROTEIN"/>
    <property type="match status" value="1"/>
</dbReference>
<dbReference type="EMBL" id="NPIC01000007">
    <property type="protein sequence ID" value="RDL34646.1"/>
    <property type="molecule type" value="Genomic_DNA"/>
</dbReference>
<sequence>MRLISMQNWEIKDFISDDQVPPYAILSHTWDEGEVNFQQWENMEFSDISHTKSYSKIKKFGEQAAIDGFDWVWVDTCCIDKKSSAELAEAINAMFRWYENAAVCYVYLSDAIWCADAAIMNERLRKCRWFTRGWTLQELIAPRNVEFYSTDWRKIATKDELCGLLSSITGIDEHILRGANLTDVSIARRMSWASRRKTTRTEDMAYCLLGIFDVNLPLIYGEGLKAFRRLQEAIMNTTHDQSLFAWGRIVDHPSGLIDREQELGLSLIPWKPPQQREPLLGLFAESPQDFNTSSEISPVDHGYAHHLNRRRPPTIVNGGALLDLVILKTLASALYWDRPAISQPHKAELAVLLCRVGNTGSQLVGLVLHSWGDGYYSRTKELVLVDIFVSHARFQSWTQTRHIMPQRPFQLRNGDILLRRWISPFRCIGVERPTTKSGPAWRHKWHDTVLRLQEDVVGDEEISFFFEIPWGGGVAITLRRISKTMKPIGSLFIGASPFETTGTTLNDDMELPNWIPKHGAPFRCPAFGHVMKIPSDTWELEVEDLPRIYAKVDRVFLDEGSGAVDVVDFIINSDSRS</sequence>
<evidence type="ECO:0000259" key="2">
    <source>
        <dbReference type="Pfam" id="PF26640"/>
    </source>
</evidence>
<dbReference type="InterPro" id="IPR010730">
    <property type="entry name" value="HET"/>
</dbReference>
<dbReference type="Proteomes" id="UP000254866">
    <property type="component" value="Unassembled WGS sequence"/>
</dbReference>
<keyword evidence="4" id="KW-1185">Reference proteome</keyword>
<dbReference type="AlphaFoldDB" id="A0A370THH5"/>
<name>A0A370THH5_9HELO</name>
<dbReference type="Pfam" id="PF06985">
    <property type="entry name" value="HET"/>
    <property type="match status" value="1"/>
</dbReference>
<dbReference type="OrthoDB" id="20872at2759"/>
<dbReference type="GeneID" id="43600623"/>
<dbReference type="Pfam" id="PF26640">
    <property type="entry name" value="DUF8212"/>
    <property type="match status" value="1"/>
</dbReference>
<evidence type="ECO:0000259" key="1">
    <source>
        <dbReference type="Pfam" id="PF06985"/>
    </source>
</evidence>
<accession>A0A370THH5</accession>
<protein>
    <submittedName>
        <fullName evidence="3">Uncharacterized protein</fullName>
    </submittedName>
</protein>
<proteinExistence type="predicted"/>
<feature type="domain" description="DUF8212" evidence="2">
    <location>
        <begin position="225"/>
        <end position="306"/>
    </location>
</feature>
<gene>
    <name evidence="3" type="ORF">BP5553_07774</name>
</gene>
<comment type="caution">
    <text evidence="3">The sequence shown here is derived from an EMBL/GenBank/DDBJ whole genome shotgun (WGS) entry which is preliminary data.</text>
</comment>
<dbReference type="STRING" id="2656787.A0A370THH5"/>
<dbReference type="RefSeq" id="XP_031867628.1">
    <property type="nucleotide sequence ID" value="XM_032016397.1"/>
</dbReference>
<feature type="domain" description="Heterokaryon incompatibility" evidence="1">
    <location>
        <begin position="23"/>
        <end position="110"/>
    </location>
</feature>
<dbReference type="InterPro" id="IPR058525">
    <property type="entry name" value="DUF8212"/>
</dbReference>
<organism evidence="3 4">
    <name type="scientific">Venustampulla echinocandica</name>
    <dbReference type="NCBI Taxonomy" id="2656787"/>
    <lineage>
        <taxon>Eukaryota</taxon>
        <taxon>Fungi</taxon>
        <taxon>Dikarya</taxon>
        <taxon>Ascomycota</taxon>
        <taxon>Pezizomycotina</taxon>
        <taxon>Leotiomycetes</taxon>
        <taxon>Helotiales</taxon>
        <taxon>Pleuroascaceae</taxon>
        <taxon>Venustampulla</taxon>
    </lineage>
</organism>